<accession>A0A2M7S6W0</accession>
<gene>
    <name evidence="3" type="ORF">COY52_10420</name>
</gene>
<reference evidence="4" key="1">
    <citation type="submission" date="2017-09" db="EMBL/GenBank/DDBJ databases">
        <title>Depth-based differentiation of microbial function through sediment-hosted aquifers and enrichment of novel symbionts in the deep terrestrial subsurface.</title>
        <authorList>
            <person name="Probst A.J."/>
            <person name="Ladd B."/>
            <person name="Jarett J.K."/>
            <person name="Geller-Mcgrath D.E."/>
            <person name="Sieber C.M.K."/>
            <person name="Emerson J.B."/>
            <person name="Anantharaman K."/>
            <person name="Thomas B.C."/>
            <person name="Malmstrom R."/>
            <person name="Stieglmeier M."/>
            <person name="Klingl A."/>
            <person name="Woyke T."/>
            <person name="Ryan C.M."/>
            <person name="Banfield J.F."/>
        </authorList>
    </citation>
    <scope>NUCLEOTIDE SEQUENCE [LARGE SCALE GENOMIC DNA]</scope>
</reference>
<keyword evidence="1" id="KW-0175">Coiled coil</keyword>
<evidence type="ECO:0000256" key="2">
    <source>
        <dbReference type="SAM" id="MobiDB-lite"/>
    </source>
</evidence>
<dbReference type="Pfam" id="PF17253">
    <property type="entry name" value="DUF5320"/>
    <property type="match status" value="1"/>
</dbReference>
<sequence length="87" mass="9463">MPKGNGTGPAGIGPMTGGRGRGWRNRYYATGLSCWQRSLPGYSALRAVPTAKKETDVLREEAQLLEQELQGIKKKLEDIESNSKEGA</sequence>
<evidence type="ECO:0008006" key="5">
    <source>
        <dbReference type="Google" id="ProtNLM"/>
    </source>
</evidence>
<dbReference type="Proteomes" id="UP000229307">
    <property type="component" value="Unassembled WGS sequence"/>
</dbReference>
<dbReference type="EMBL" id="PFMR01000280">
    <property type="protein sequence ID" value="PIZ15138.1"/>
    <property type="molecule type" value="Genomic_DNA"/>
</dbReference>
<evidence type="ECO:0000256" key="1">
    <source>
        <dbReference type="SAM" id="Coils"/>
    </source>
</evidence>
<feature type="compositionally biased region" description="Gly residues" evidence="2">
    <location>
        <begin position="1"/>
        <end position="20"/>
    </location>
</feature>
<evidence type="ECO:0000313" key="4">
    <source>
        <dbReference type="Proteomes" id="UP000229307"/>
    </source>
</evidence>
<dbReference type="InterPro" id="IPR035205">
    <property type="entry name" value="DUF5320"/>
</dbReference>
<evidence type="ECO:0000313" key="3">
    <source>
        <dbReference type="EMBL" id="PIZ15138.1"/>
    </source>
</evidence>
<organism evidence="3 4">
    <name type="scientific">Candidatus Desantisbacteria bacterium CG_4_10_14_0_8_um_filter_48_22</name>
    <dbReference type="NCBI Taxonomy" id="1974543"/>
    <lineage>
        <taxon>Bacteria</taxon>
        <taxon>Candidatus Desantisiibacteriota</taxon>
    </lineage>
</organism>
<feature type="region of interest" description="Disordered" evidence="2">
    <location>
        <begin position="1"/>
        <end position="21"/>
    </location>
</feature>
<feature type="coiled-coil region" evidence="1">
    <location>
        <begin position="48"/>
        <end position="82"/>
    </location>
</feature>
<name>A0A2M7S6W0_9BACT</name>
<proteinExistence type="predicted"/>
<protein>
    <recommendedName>
        <fullName evidence="5">DUF5320 domain-containing protein</fullName>
    </recommendedName>
</protein>
<comment type="caution">
    <text evidence="3">The sequence shown here is derived from an EMBL/GenBank/DDBJ whole genome shotgun (WGS) entry which is preliminary data.</text>
</comment>
<dbReference type="AlphaFoldDB" id="A0A2M7S6W0"/>